<dbReference type="RefSeq" id="WP_147848984.1">
    <property type="nucleotide sequence ID" value="NZ_VDUZ01000025.1"/>
</dbReference>
<evidence type="ECO:0000256" key="1">
    <source>
        <dbReference type="ARBA" id="ARBA00004418"/>
    </source>
</evidence>
<evidence type="ECO:0000256" key="3">
    <source>
        <dbReference type="ARBA" id="ARBA00022729"/>
    </source>
</evidence>
<name>A0A5C8PI23_9HYPH</name>
<protein>
    <submittedName>
        <fullName evidence="6">ABC transporter substrate-binding protein</fullName>
    </submittedName>
</protein>
<reference evidence="6 7" key="1">
    <citation type="submission" date="2019-06" db="EMBL/GenBank/DDBJ databases">
        <title>New taxonomy in bacterial strain CC-CFT640, isolated from vineyard.</title>
        <authorList>
            <person name="Lin S.-Y."/>
            <person name="Tsai C.-F."/>
            <person name="Young C.-C."/>
        </authorList>
    </citation>
    <scope>NUCLEOTIDE SEQUENCE [LARGE SCALE GENOMIC DNA]</scope>
    <source>
        <strain evidence="6 7">CC-CFT640</strain>
    </source>
</reference>
<evidence type="ECO:0000313" key="7">
    <source>
        <dbReference type="Proteomes" id="UP000321638"/>
    </source>
</evidence>
<dbReference type="Gene3D" id="3.40.190.10">
    <property type="entry name" value="Periplasmic binding protein-like II"/>
    <property type="match status" value="2"/>
</dbReference>
<dbReference type="GO" id="GO:0042597">
    <property type="term" value="C:periplasmic space"/>
    <property type="evidence" value="ECO:0007669"/>
    <property type="project" value="UniProtKB-SubCell"/>
</dbReference>
<dbReference type="Proteomes" id="UP000321638">
    <property type="component" value="Unassembled WGS sequence"/>
</dbReference>
<dbReference type="InterPro" id="IPR001638">
    <property type="entry name" value="Solute-binding_3/MltF_N"/>
</dbReference>
<feature type="chain" id="PRO_5022954198" evidence="4">
    <location>
        <begin position="24"/>
        <end position="358"/>
    </location>
</feature>
<dbReference type="OrthoDB" id="5318791at2"/>
<keyword evidence="7" id="KW-1185">Reference proteome</keyword>
<dbReference type="PANTHER" id="PTHR30024">
    <property type="entry name" value="ALIPHATIC SULFONATES-BINDING PROTEIN-RELATED"/>
    <property type="match status" value="1"/>
</dbReference>
<keyword evidence="3 4" id="KW-0732">Signal</keyword>
<dbReference type="EMBL" id="VDUZ01000025">
    <property type="protein sequence ID" value="TXL73462.1"/>
    <property type="molecule type" value="Genomic_DNA"/>
</dbReference>
<dbReference type="InterPro" id="IPR015168">
    <property type="entry name" value="SsuA/THI5"/>
</dbReference>
<dbReference type="SMART" id="SM00062">
    <property type="entry name" value="PBPb"/>
    <property type="match status" value="1"/>
</dbReference>
<evidence type="ECO:0000256" key="4">
    <source>
        <dbReference type="SAM" id="SignalP"/>
    </source>
</evidence>
<dbReference type="PANTHER" id="PTHR30024:SF47">
    <property type="entry name" value="TAURINE-BINDING PERIPLASMIC PROTEIN"/>
    <property type="match status" value="1"/>
</dbReference>
<accession>A0A5C8PI23</accession>
<gene>
    <name evidence="6" type="ORF">FHP25_21260</name>
</gene>
<evidence type="ECO:0000313" key="6">
    <source>
        <dbReference type="EMBL" id="TXL73462.1"/>
    </source>
</evidence>
<evidence type="ECO:0000259" key="5">
    <source>
        <dbReference type="SMART" id="SM00062"/>
    </source>
</evidence>
<sequence>MDRRTLLTMLAAMPSLAFAPARAQPAEPTTIKFGYSPASPIASFVAANGINAFAAQQLKIDVVNASESAVMLQLVSSGQIQMAGVGIPSFLQLMALGGKLKIVSCFEYTFTDSTGHPWEAAFLAAPKDRGIKTLADLKGKRVATPGFSAAWYLALRPLLTATGVNPKDVTFLTIPFTQMRGAIMSREVDAAIITSTELVRLRQQTPVETLMTGTQMTGVKVDMSQVIVGRDDWLQQNEATVVRFVKALLKTRQYMQADIEKNNGANIKRFISEQLKFDDFLTETYYGFRAGYVGRELEYVNALDVPRSTVERYRKILADGGLLPGKGDLAFEGLFDRRYLKKAHQELGMSWDERKVEA</sequence>
<comment type="similarity">
    <text evidence="2">Belongs to the bacterial solute-binding protein SsuA/TauA family.</text>
</comment>
<dbReference type="AlphaFoldDB" id="A0A5C8PI23"/>
<evidence type="ECO:0000256" key="2">
    <source>
        <dbReference type="ARBA" id="ARBA00010742"/>
    </source>
</evidence>
<comment type="caution">
    <text evidence="6">The sequence shown here is derived from an EMBL/GenBank/DDBJ whole genome shotgun (WGS) entry which is preliminary data.</text>
</comment>
<proteinExistence type="inferred from homology"/>
<feature type="signal peptide" evidence="4">
    <location>
        <begin position="1"/>
        <end position="23"/>
    </location>
</feature>
<dbReference type="SUPFAM" id="SSF53850">
    <property type="entry name" value="Periplasmic binding protein-like II"/>
    <property type="match status" value="1"/>
</dbReference>
<dbReference type="Pfam" id="PF09084">
    <property type="entry name" value="NMT1"/>
    <property type="match status" value="1"/>
</dbReference>
<feature type="domain" description="Solute-binding protein family 3/N-terminal" evidence="5">
    <location>
        <begin position="30"/>
        <end position="267"/>
    </location>
</feature>
<organism evidence="6 7">
    <name type="scientific">Vineibacter terrae</name>
    <dbReference type="NCBI Taxonomy" id="2586908"/>
    <lineage>
        <taxon>Bacteria</taxon>
        <taxon>Pseudomonadati</taxon>
        <taxon>Pseudomonadota</taxon>
        <taxon>Alphaproteobacteria</taxon>
        <taxon>Hyphomicrobiales</taxon>
        <taxon>Vineibacter</taxon>
    </lineage>
</organism>
<comment type="subcellular location">
    <subcellularLocation>
        <location evidence="1">Periplasm</location>
    </subcellularLocation>
</comment>